<feature type="domain" description="Methyltransferase type 11" evidence="4">
    <location>
        <begin position="57"/>
        <end position="129"/>
    </location>
</feature>
<dbReference type="PANTHER" id="PTHR12176:SF80">
    <property type="entry name" value="EEF1A LYSINE METHYLTRANSFERASE 4"/>
    <property type="match status" value="1"/>
</dbReference>
<accession>A0AAE8MV96</accession>
<evidence type="ECO:0000313" key="6">
    <source>
        <dbReference type="Proteomes" id="UP001187682"/>
    </source>
</evidence>
<dbReference type="InterPro" id="IPR013216">
    <property type="entry name" value="Methyltransf_11"/>
</dbReference>
<dbReference type="GO" id="GO:0032259">
    <property type="term" value="P:methylation"/>
    <property type="evidence" value="ECO:0007669"/>
    <property type="project" value="UniProtKB-KW"/>
</dbReference>
<dbReference type="GO" id="GO:0008757">
    <property type="term" value="F:S-adenosylmethionine-dependent methyltransferase activity"/>
    <property type="evidence" value="ECO:0007669"/>
    <property type="project" value="InterPro"/>
</dbReference>
<proteinExistence type="inferred from homology"/>
<keyword evidence="6" id="KW-1185">Reference proteome</keyword>
<dbReference type="InterPro" id="IPR029063">
    <property type="entry name" value="SAM-dependent_MTases_sf"/>
</dbReference>
<evidence type="ECO:0000256" key="3">
    <source>
        <dbReference type="ARBA" id="ARBA00022679"/>
    </source>
</evidence>
<dbReference type="CDD" id="cd02440">
    <property type="entry name" value="AdoMet_MTases"/>
    <property type="match status" value="1"/>
</dbReference>
<dbReference type="Gene3D" id="3.40.50.150">
    <property type="entry name" value="Vaccinia Virus protein VP39"/>
    <property type="match status" value="1"/>
</dbReference>
<dbReference type="InterPro" id="IPR051419">
    <property type="entry name" value="Lys/N-term_MeTrsfase_sf"/>
</dbReference>
<keyword evidence="3" id="KW-0808">Transferase</keyword>
<dbReference type="PANTHER" id="PTHR12176">
    <property type="entry name" value="SAM-DEPENDENT METHYLTRANSFERASE SUPERFAMILY PROTEIN"/>
    <property type="match status" value="1"/>
</dbReference>
<evidence type="ECO:0000313" key="5">
    <source>
        <dbReference type="EMBL" id="SPO00077.1"/>
    </source>
</evidence>
<organism evidence="5 6">
    <name type="scientific">Cephalotrichum gorgonifer</name>
    <dbReference type="NCBI Taxonomy" id="2041049"/>
    <lineage>
        <taxon>Eukaryota</taxon>
        <taxon>Fungi</taxon>
        <taxon>Dikarya</taxon>
        <taxon>Ascomycota</taxon>
        <taxon>Pezizomycotina</taxon>
        <taxon>Sordariomycetes</taxon>
        <taxon>Hypocreomycetidae</taxon>
        <taxon>Microascales</taxon>
        <taxon>Microascaceae</taxon>
        <taxon>Cephalotrichum</taxon>
    </lineage>
</organism>
<dbReference type="Proteomes" id="UP001187682">
    <property type="component" value="Unassembled WGS sequence"/>
</dbReference>
<dbReference type="Pfam" id="PF08241">
    <property type="entry name" value="Methyltransf_11"/>
    <property type="match status" value="1"/>
</dbReference>
<protein>
    <recommendedName>
        <fullName evidence="4">Methyltransferase type 11 domain-containing protein</fullName>
    </recommendedName>
</protein>
<sequence>MSDAELERLAHADYWDERYSETGPDKQYHEWFRSFDDLLPFFEQNLLQSPASETRILHLGSGDSTVPEQLAERGYNDQLCVDFSPVVVGLMSKRHAAIKGIEWAEADVRHMDNVPSSSIDIAFDKGTLDAMIHGSPWSPPDDVLQNTSQYIQEVQTDPDAYE</sequence>
<dbReference type="SUPFAM" id="SSF53335">
    <property type="entry name" value="S-adenosyl-L-methionine-dependent methyltransferases"/>
    <property type="match status" value="1"/>
</dbReference>
<name>A0AAE8MV96_9PEZI</name>
<comment type="caution">
    <text evidence="5">The sequence shown here is derived from an EMBL/GenBank/DDBJ whole genome shotgun (WGS) entry which is preliminary data.</text>
</comment>
<reference evidence="5" key="1">
    <citation type="submission" date="2018-03" db="EMBL/GenBank/DDBJ databases">
        <authorList>
            <person name="Guldener U."/>
        </authorList>
    </citation>
    <scope>NUCLEOTIDE SEQUENCE</scope>
</reference>
<evidence type="ECO:0000259" key="4">
    <source>
        <dbReference type="Pfam" id="PF08241"/>
    </source>
</evidence>
<gene>
    <name evidence="5" type="ORF">DNG_02929</name>
</gene>
<keyword evidence="2" id="KW-0489">Methyltransferase</keyword>
<evidence type="ECO:0000256" key="1">
    <source>
        <dbReference type="ARBA" id="ARBA00008361"/>
    </source>
</evidence>
<comment type="similarity">
    <text evidence="1">Belongs to the methyltransferase superfamily.</text>
</comment>
<dbReference type="EMBL" id="ONZQ02000003">
    <property type="protein sequence ID" value="SPO00077.1"/>
    <property type="molecule type" value="Genomic_DNA"/>
</dbReference>
<evidence type="ECO:0000256" key="2">
    <source>
        <dbReference type="ARBA" id="ARBA00022603"/>
    </source>
</evidence>
<dbReference type="AlphaFoldDB" id="A0AAE8MV96"/>